<dbReference type="KEGG" id="pasa:BAOM_2954"/>
<protein>
    <submittedName>
        <fullName evidence="1">DNA methylase</fullName>
    </submittedName>
</protein>
<dbReference type="Proteomes" id="UP000283095">
    <property type="component" value="Chromosome"/>
</dbReference>
<evidence type="ECO:0000313" key="2">
    <source>
        <dbReference type="Proteomes" id="UP000283095"/>
    </source>
</evidence>
<sequence>MLELNKIYNEDCLGDKELGTGMWRIPDKSVDMILCDLPYAKTKNKWDSLIPLDKLWEHYKRIIKVNGAIVLTSAEPFTSQLVVSNLDMFRYDIIWEKQKG</sequence>
<evidence type="ECO:0000313" key="1">
    <source>
        <dbReference type="EMBL" id="AZV43563.1"/>
    </source>
</evidence>
<reference evidence="1 2" key="1">
    <citation type="submission" date="2018-01" db="EMBL/GenBank/DDBJ databases">
        <title>Bacillus asahii Genome sequencing and assembly.</title>
        <authorList>
            <person name="Jiang H."/>
            <person name="Feng Y."/>
            <person name="Zhao F."/>
            <person name="Lin X."/>
        </authorList>
    </citation>
    <scope>NUCLEOTIDE SEQUENCE [LARGE SCALE GENOMIC DNA]</scope>
    <source>
        <strain evidence="1 2">OM18</strain>
    </source>
</reference>
<dbReference type="Gene3D" id="3.40.50.150">
    <property type="entry name" value="Vaccinia Virus protein VP39"/>
    <property type="match status" value="1"/>
</dbReference>
<dbReference type="GO" id="GO:0032259">
    <property type="term" value="P:methylation"/>
    <property type="evidence" value="ECO:0007669"/>
    <property type="project" value="UniProtKB-KW"/>
</dbReference>
<dbReference type="EMBL" id="CP026095">
    <property type="protein sequence ID" value="AZV43563.1"/>
    <property type="molecule type" value="Genomic_DNA"/>
</dbReference>
<dbReference type="SUPFAM" id="SSF53335">
    <property type="entry name" value="S-adenosyl-L-methionine-dependent methyltransferases"/>
    <property type="match status" value="1"/>
</dbReference>
<name>A0A3T0KTG8_9BACI</name>
<dbReference type="RefSeq" id="WP_306821265.1">
    <property type="nucleotide sequence ID" value="NZ_CP026095.1"/>
</dbReference>
<dbReference type="GO" id="GO:0008168">
    <property type="term" value="F:methyltransferase activity"/>
    <property type="evidence" value="ECO:0007669"/>
    <property type="project" value="UniProtKB-KW"/>
</dbReference>
<gene>
    <name evidence="1" type="ORF">BAOM_2954</name>
</gene>
<keyword evidence="1" id="KW-0808">Transferase</keyword>
<dbReference type="AlphaFoldDB" id="A0A3T0KTG8"/>
<organism evidence="1 2">
    <name type="scientific">Peribacillus asahii</name>
    <dbReference type="NCBI Taxonomy" id="228899"/>
    <lineage>
        <taxon>Bacteria</taxon>
        <taxon>Bacillati</taxon>
        <taxon>Bacillota</taxon>
        <taxon>Bacilli</taxon>
        <taxon>Bacillales</taxon>
        <taxon>Bacillaceae</taxon>
        <taxon>Peribacillus</taxon>
    </lineage>
</organism>
<dbReference type="InterPro" id="IPR029063">
    <property type="entry name" value="SAM-dependent_MTases_sf"/>
</dbReference>
<proteinExistence type="predicted"/>
<accession>A0A3T0KTG8</accession>
<keyword evidence="1" id="KW-0489">Methyltransferase</keyword>